<dbReference type="GO" id="GO:0004605">
    <property type="term" value="F:phosphatidate cytidylyltransferase activity"/>
    <property type="evidence" value="ECO:0007669"/>
    <property type="project" value="UniProtKB-EC"/>
</dbReference>
<keyword evidence="16" id="KW-0594">Phospholipid biosynthesis</keyword>
<comment type="caution">
    <text evidence="20">The sequence shown here is derived from an EMBL/GenBank/DDBJ whole genome shotgun (WGS) entry which is preliminary data.</text>
</comment>
<feature type="transmembrane region" description="Helical" evidence="19">
    <location>
        <begin position="131"/>
        <end position="152"/>
    </location>
</feature>
<feature type="transmembrane region" description="Helical" evidence="19">
    <location>
        <begin position="44"/>
        <end position="63"/>
    </location>
</feature>
<protein>
    <recommendedName>
        <fullName evidence="7 18">Phosphatidate cytidylyltransferase</fullName>
        <ecNumber evidence="6 18">2.7.7.41</ecNumber>
    </recommendedName>
</protein>
<dbReference type="Proteomes" id="UP000248544">
    <property type="component" value="Unassembled WGS sequence"/>
</dbReference>
<name>A0A2W2G3X1_9ACTN</name>
<feature type="transmembrane region" description="Helical" evidence="19">
    <location>
        <begin position="6"/>
        <end position="32"/>
    </location>
</feature>
<dbReference type="AlphaFoldDB" id="A0A2W2G3X1"/>
<evidence type="ECO:0000256" key="14">
    <source>
        <dbReference type="ARBA" id="ARBA00023098"/>
    </source>
</evidence>
<keyword evidence="21" id="KW-1185">Reference proteome</keyword>
<feature type="transmembrane region" description="Helical" evidence="19">
    <location>
        <begin position="173"/>
        <end position="193"/>
    </location>
</feature>
<evidence type="ECO:0000313" key="20">
    <source>
        <dbReference type="EMBL" id="PZG44606.1"/>
    </source>
</evidence>
<dbReference type="InterPro" id="IPR000374">
    <property type="entry name" value="PC_trans"/>
</dbReference>
<accession>A0A2W2G3X1</accession>
<evidence type="ECO:0000256" key="3">
    <source>
        <dbReference type="ARBA" id="ARBA00005119"/>
    </source>
</evidence>
<evidence type="ECO:0000313" key="21">
    <source>
        <dbReference type="Proteomes" id="UP000248544"/>
    </source>
</evidence>
<sequence>MGLVLAALVIGSLYTIKALFLLVAGVAVGLGVTELVRAFATRGIQVPLAPVLTGLAAMIAGAYWGGPAYLVGAFAVTIFTLLAWRMIRKNDGTEHASDGYVRDASASVLIAAYPAFLAGFVGLLLEPPDGAHRVVVFVAVTVASDIGGYAAGVLFGRHKMAPEISPKKTWEGFAGSALACVLVGAWLVSWLLSGAIWQGALLGAVVVVFATAGDLVESVIKRDLQLKDLGRLLPGHGGMMDRLDSLVVTLIPVWVLLELFIQR</sequence>
<evidence type="ECO:0000256" key="10">
    <source>
        <dbReference type="ARBA" id="ARBA00022679"/>
    </source>
</evidence>
<keyword evidence="13 19" id="KW-1133">Transmembrane helix</keyword>
<keyword evidence="17" id="KW-1208">Phospholipid metabolism</keyword>
<comment type="subcellular location">
    <subcellularLocation>
        <location evidence="2">Cell membrane</location>
        <topology evidence="2">Multi-pass membrane protein</topology>
    </subcellularLocation>
</comment>
<evidence type="ECO:0000256" key="11">
    <source>
        <dbReference type="ARBA" id="ARBA00022692"/>
    </source>
</evidence>
<keyword evidence="12 18" id="KW-0548">Nucleotidyltransferase</keyword>
<feature type="transmembrane region" description="Helical" evidence="19">
    <location>
        <begin position="199"/>
        <end position="220"/>
    </location>
</feature>
<comment type="catalytic activity">
    <reaction evidence="1 18">
        <text>a 1,2-diacyl-sn-glycero-3-phosphate + CTP + H(+) = a CDP-1,2-diacyl-sn-glycerol + diphosphate</text>
        <dbReference type="Rhea" id="RHEA:16229"/>
        <dbReference type="ChEBI" id="CHEBI:15378"/>
        <dbReference type="ChEBI" id="CHEBI:33019"/>
        <dbReference type="ChEBI" id="CHEBI:37563"/>
        <dbReference type="ChEBI" id="CHEBI:58332"/>
        <dbReference type="ChEBI" id="CHEBI:58608"/>
        <dbReference type="EC" id="2.7.7.41"/>
    </reaction>
</comment>
<dbReference type="PROSITE" id="PS01315">
    <property type="entry name" value="CDS"/>
    <property type="match status" value="1"/>
</dbReference>
<keyword evidence="10 18" id="KW-0808">Transferase</keyword>
<comment type="pathway">
    <text evidence="3 18">Phospholipid metabolism; CDP-diacylglycerol biosynthesis; CDP-diacylglycerol from sn-glycerol 3-phosphate: step 3/3.</text>
</comment>
<dbReference type="EMBL" id="POUA01000121">
    <property type="protein sequence ID" value="PZG44606.1"/>
    <property type="molecule type" value="Genomic_DNA"/>
</dbReference>
<feature type="transmembrane region" description="Helical" evidence="19">
    <location>
        <begin position="108"/>
        <end position="125"/>
    </location>
</feature>
<evidence type="ECO:0000256" key="7">
    <source>
        <dbReference type="ARBA" id="ARBA00019373"/>
    </source>
</evidence>
<dbReference type="Pfam" id="PF01148">
    <property type="entry name" value="CTP_transf_1"/>
    <property type="match status" value="1"/>
</dbReference>
<gene>
    <name evidence="20" type="ORF">C1I98_16965</name>
</gene>
<dbReference type="GO" id="GO:0005886">
    <property type="term" value="C:plasma membrane"/>
    <property type="evidence" value="ECO:0007669"/>
    <property type="project" value="UniProtKB-SubCell"/>
</dbReference>
<evidence type="ECO:0000256" key="5">
    <source>
        <dbReference type="ARBA" id="ARBA00010185"/>
    </source>
</evidence>
<keyword evidence="9" id="KW-0444">Lipid biosynthesis</keyword>
<reference evidence="20 21" key="1">
    <citation type="submission" date="2018-01" db="EMBL/GenBank/DDBJ databases">
        <title>Draft genome sequence of Sphaerisporangium sp. 7K107.</title>
        <authorList>
            <person name="Sahin N."/>
            <person name="Saygin H."/>
            <person name="Ay H."/>
        </authorList>
    </citation>
    <scope>NUCLEOTIDE SEQUENCE [LARGE SCALE GENOMIC DNA]</scope>
    <source>
        <strain evidence="20 21">7K107</strain>
    </source>
</reference>
<keyword evidence="8" id="KW-1003">Cell membrane</keyword>
<proteinExistence type="inferred from homology"/>
<evidence type="ECO:0000256" key="9">
    <source>
        <dbReference type="ARBA" id="ARBA00022516"/>
    </source>
</evidence>
<dbReference type="EC" id="2.7.7.41" evidence="6 18"/>
<keyword evidence="14" id="KW-0443">Lipid metabolism</keyword>
<evidence type="ECO:0000256" key="16">
    <source>
        <dbReference type="ARBA" id="ARBA00023209"/>
    </source>
</evidence>
<comment type="similarity">
    <text evidence="5 18">Belongs to the CDS family.</text>
</comment>
<evidence type="ECO:0000256" key="15">
    <source>
        <dbReference type="ARBA" id="ARBA00023136"/>
    </source>
</evidence>
<evidence type="ECO:0000256" key="12">
    <source>
        <dbReference type="ARBA" id="ARBA00022695"/>
    </source>
</evidence>
<dbReference type="PANTHER" id="PTHR46382:SF1">
    <property type="entry name" value="PHOSPHATIDATE CYTIDYLYLTRANSFERASE"/>
    <property type="match status" value="1"/>
</dbReference>
<keyword evidence="11 18" id="KW-0812">Transmembrane</keyword>
<comment type="pathway">
    <text evidence="4">Lipid metabolism.</text>
</comment>
<evidence type="ECO:0000256" key="8">
    <source>
        <dbReference type="ARBA" id="ARBA00022475"/>
    </source>
</evidence>
<dbReference type="GO" id="GO:0016024">
    <property type="term" value="P:CDP-diacylglycerol biosynthetic process"/>
    <property type="evidence" value="ECO:0007669"/>
    <property type="project" value="UniProtKB-UniPathway"/>
</dbReference>
<evidence type="ECO:0000256" key="19">
    <source>
        <dbReference type="SAM" id="Phobius"/>
    </source>
</evidence>
<evidence type="ECO:0000256" key="2">
    <source>
        <dbReference type="ARBA" id="ARBA00004651"/>
    </source>
</evidence>
<evidence type="ECO:0000256" key="4">
    <source>
        <dbReference type="ARBA" id="ARBA00005189"/>
    </source>
</evidence>
<evidence type="ECO:0000256" key="18">
    <source>
        <dbReference type="RuleBase" id="RU003938"/>
    </source>
</evidence>
<dbReference type="PANTHER" id="PTHR46382">
    <property type="entry name" value="PHOSPHATIDATE CYTIDYLYLTRANSFERASE"/>
    <property type="match status" value="1"/>
</dbReference>
<evidence type="ECO:0000256" key="17">
    <source>
        <dbReference type="ARBA" id="ARBA00023264"/>
    </source>
</evidence>
<evidence type="ECO:0000256" key="13">
    <source>
        <dbReference type="ARBA" id="ARBA00022989"/>
    </source>
</evidence>
<dbReference type="UniPathway" id="UPA00557">
    <property type="reaction ID" value="UER00614"/>
</dbReference>
<evidence type="ECO:0000256" key="6">
    <source>
        <dbReference type="ARBA" id="ARBA00012487"/>
    </source>
</evidence>
<organism evidence="20 21">
    <name type="scientific">Spongiactinospora gelatinilytica</name>
    <dbReference type="NCBI Taxonomy" id="2666298"/>
    <lineage>
        <taxon>Bacteria</taxon>
        <taxon>Bacillati</taxon>
        <taxon>Actinomycetota</taxon>
        <taxon>Actinomycetes</taxon>
        <taxon>Streptosporangiales</taxon>
        <taxon>Streptosporangiaceae</taxon>
        <taxon>Spongiactinospora</taxon>
    </lineage>
</organism>
<feature type="transmembrane region" description="Helical" evidence="19">
    <location>
        <begin position="69"/>
        <end position="87"/>
    </location>
</feature>
<evidence type="ECO:0000256" key="1">
    <source>
        <dbReference type="ARBA" id="ARBA00001698"/>
    </source>
</evidence>
<keyword evidence="15 19" id="KW-0472">Membrane</keyword>